<gene>
    <name evidence="1" type="ORF">FGO68_gene13227</name>
</gene>
<name>A0A8J8T7T0_HALGN</name>
<sequence length="97" mass="11573">MLLYKNYKQSCIFSPHLSLPIKMHFLQKPASPFFFQYYLLFYAHFCHFYPSKDGSTLCDAVQGQFAFLQQTESSFGQTDHKRWISPYSQLMSRNQRK</sequence>
<reference evidence="1" key="1">
    <citation type="submission" date="2019-06" db="EMBL/GenBank/DDBJ databases">
        <authorList>
            <person name="Zheng W."/>
        </authorList>
    </citation>
    <scope>NUCLEOTIDE SEQUENCE</scope>
    <source>
        <strain evidence="1">QDHG01</strain>
    </source>
</reference>
<dbReference type="AlphaFoldDB" id="A0A8J8T7T0"/>
<keyword evidence="2" id="KW-1185">Reference proteome</keyword>
<dbReference type="Proteomes" id="UP000785679">
    <property type="component" value="Unassembled WGS sequence"/>
</dbReference>
<evidence type="ECO:0000313" key="2">
    <source>
        <dbReference type="Proteomes" id="UP000785679"/>
    </source>
</evidence>
<evidence type="ECO:0000313" key="1">
    <source>
        <dbReference type="EMBL" id="TNV85652.1"/>
    </source>
</evidence>
<organism evidence="1 2">
    <name type="scientific">Halteria grandinella</name>
    <dbReference type="NCBI Taxonomy" id="5974"/>
    <lineage>
        <taxon>Eukaryota</taxon>
        <taxon>Sar</taxon>
        <taxon>Alveolata</taxon>
        <taxon>Ciliophora</taxon>
        <taxon>Intramacronucleata</taxon>
        <taxon>Spirotrichea</taxon>
        <taxon>Stichotrichia</taxon>
        <taxon>Sporadotrichida</taxon>
        <taxon>Halteriidae</taxon>
        <taxon>Halteria</taxon>
    </lineage>
</organism>
<comment type="caution">
    <text evidence="1">The sequence shown here is derived from an EMBL/GenBank/DDBJ whole genome shotgun (WGS) entry which is preliminary data.</text>
</comment>
<accession>A0A8J8T7T0</accession>
<protein>
    <submittedName>
        <fullName evidence="1">Uncharacterized protein</fullName>
    </submittedName>
</protein>
<dbReference type="EMBL" id="RRYP01001653">
    <property type="protein sequence ID" value="TNV85652.1"/>
    <property type="molecule type" value="Genomic_DNA"/>
</dbReference>
<proteinExistence type="predicted"/>